<sequence>MSRLTETRAQRLNVANPTQMEMRADTTSGSAPISEDFEGKLVAAQQQLEQLKAQQERIEQEKLELEELNERKEEFLLGQNDISDRLATSLTAIDRELFEMRQEMEDLEQTRQCFADHQQKIDGINPQSWTREELKSELKRAISFLDLAEDEYEEAMEHFKGGRRSGVFAPAKKTSKKASSTPSEFTSHFKQGFAFNLPLIIAAAIAYIIYFFTN</sequence>
<reference evidence="4" key="1">
    <citation type="journal article" date="2019" name="Int. J. Syst. Evol. Microbiol.">
        <title>The Global Catalogue of Microorganisms (GCM) 10K type strain sequencing project: providing services to taxonomists for standard genome sequencing and annotation.</title>
        <authorList>
            <consortium name="The Broad Institute Genomics Platform"/>
            <consortium name="The Broad Institute Genome Sequencing Center for Infectious Disease"/>
            <person name="Wu L."/>
            <person name="Ma J."/>
        </authorList>
    </citation>
    <scope>NUCLEOTIDE SEQUENCE [LARGE SCALE GENOMIC DNA]</scope>
    <source>
        <strain evidence="4">JCM 16545</strain>
    </source>
</reference>
<dbReference type="EMBL" id="JBHUJC010000018">
    <property type="protein sequence ID" value="MFD2276003.1"/>
    <property type="molecule type" value="Genomic_DNA"/>
</dbReference>
<evidence type="ECO:0000313" key="3">
    <source>
        <dbReference type="EMBL" id="MFD2276003.1"/>
    </source>
</evidence>
<proteinExistence type="predicted"/>
<gene>
    <name evidence="3" type="ORF">ACFSQZ_05950</name>
</gene>
<evidence type="ECO:0000313" key="4">
    <source>
        <dbReference type="Proteomes" id="UP001597297"/>
    </source>
</evidence>
<accession>A0ABW5E3Z7</accession>
<keyword evidence="2" id="KW-1133">Transmembrane helix</keyword>
<keyword evidence="1" id="KW-0175">Coiled coil</keyword>
<evidence type="ECO:0000256" key="2">
    <source>
        <dbReference type="SAM" id="Phobius"/>
    </source>
</evidence>
<keyword evidence="2" id="KW-0472">Membrane</keyword>
<protein>
    <submittedName>
        <fullName evidence="3">Uncharacterized protein</fullName>
    </submittedName>
</protein>
<dbReference type="Proteomes" id="UP001597297">
    <property type="component" value="Unassembled WGS sequence"/>
</dbReference>
<evidence type="ECO:0000256" key="1">
    <source>
        <dbReference type="SAM" id="Coils"/>
    </source>
</evidence>
<keyword evidence="4" id="KW-1185">Reference proteome</keyword>
<organism evidence="3 4">
    <name type="scientific">Rubritalea spongiae</name>
    <dbReference type="NCBI Taxonomy" id="430797"/>
    <lineage>
        <taxon>Bacteria</taxon>
        <taxon>Pseudomonadati</taxon>
        <taxon>Verrucomicrobiota</taxon>
        <taxon>Verrucomicrobiia</taxon>
        <taxon>Verrucomicrobiales</taxon>
        <taxon>Rubritaleaceae</taxon>
        <taxon>Rubritalea</taxon>
    </lineage>
</organism>
<comment type="caution">
    <text evidence="3">The sequence shown here is derived from an EMBL/GenBank/DDBJ whole genome shotgun (WGS) entry which is preliminary data.</text>
</comment>
<feature type="transmembrane region" description="Helical" evidence="2">
    <location>
        <begin position="193"/>
        <end position="212"/>
    </location>
</feature>
<name>A0ABW5E3Z7_9BACT</name>
<feature type="coiled-coil region" evidence="1">
    <location>
        <begin position="34"/>
        <end position="151"/>
    </location>
</feature>
<keyword evidence="2" id="KW-0812">Transmembrane</keyword>
<dbReference type="RefSeq" id="WP_377095561.1">
    <property type="nucleotide sequence ID" value="NZ_JBHSJM010000001.1"/>
</dbReference>